<reference evidence="4" key="1">
    <citation type="journal article" date="2014" name="Int. J. Syst. Evol. Microbiol.">
        <title>Complete genome sequence of Corynebacterium casei LMG S-19264T (=DSM 44701T), isolated from a smear-ripened cheese.</title>
        <authorList>
            <consortium name="US DOE Joint Genome Institute (JGI-PGF)"/>
            <person name="Walter F."/>
            <person name="Albersmeier A."/>
            <person name="Kalinowski J."/>
            <person name="Ruckert C."/>
        </authorList>
    </citation>
    <scope>NUCLEOTIDE SEQUENCE</scope>
    <source>
        <strain evidence="4">CGMCC 1.12777</strain>
    </source>
</reference>
<name>A0A8J2ZUF8_9BACL</name>
<dbReference type="Proteomes" id="UP000656813">
    <property type="component" value="Unassembled WGS sequence"/>
</dbReference>
<keyword evidence="5" id="KW-1185">Reference proteome</keyword>
<organism evidence="4 5">
    <name type="scientific">Pullulanibacillus pueri</name>
    <dbReference type="NCBI Taxonomy" id="1437324"/>
    <lineage>
        <taxon>Bacteria</taxon>
        <taxon>Bacillati</taxon>
        <taxon>Bacillota</taxon>
        <taxon>Bacilli</taxon>
        <taxon>Bacillales</taxon>
        <taxon>Sporolactobacillaceae</taxon>
        <taxon>Pullulanibacillus</taxon>
    </lineage>
</organism>
<evidence type="ECO:0000256" key="2">
    <source>
        <dbReference type="SAM" id="MobiDB-lite"/>
    </source>
</evidence>
<evidence type="ECO:0000313" key="4">
    <source>
        <dbReference type="EMBL" id="GGH77587.1"/>
    </source>
</evidence>
<feature type="region of interest" description="Disordered" evidence="2">
    <location>
        <begin position="31"/>
        <end position="77"/>
    </location>
</feature>
<sequence>MEALKLKLLLALILSAGTLIACSHNEDKSVNKNENTAVDSANKVNSGNTDEANTQEDNPEKAETDSKEDPEANNKMGLSIGDSAVYKHIIGTYKVTLESAKLLEQLGDEKPFNDIFVKMQIKITNVGKTKFTVADIFDPVLFAGDLQPNEDQDNDNGVPNIAYGLGQKDDLMNDGTNLEPGESTEGVLAFDTYTNTFYTLGFFNDYEELEGKASWKVTKEEME</sequence>
<comment type="caution">
    <text evidence="4">The sequence shown here is derived from an EMBL/GenBank/DDBJ whole genome shotgun (WGS) entry which is preliminary data.</text>
</comment>
<reference evidence="4" key="2">
    <citation type="submission" date="2020-09" db="EMBL/GenBank/DDBJ databases">
        <authorList>
            <person name="Sun Q."/>
            <person name="Zhou Y."/>
        </authorList>
    </citation>
    <scope>NUCLEOTIDE SEQUENCE</scope>
    <source>
        <strain evidence="4">CGMCC 1.12777</strain>
    </source>
</reference>
<dbReference type="Gene3D" id="2.60.40.1240">
    <property type="match status" value="1"/>
</dbReference>
<feature type="signal peptide" evidence="3">
    <location>
        <begin position="1"/>
        <end position="21"/>
    </location>
</feature>
<proteinExistence type="predicted"/>
<feature type="compositionally biased region" description="Basic and acidic residues" evidence="2">
    <location>
        <begin position="58"/>
        <end position="72"/>
    </location>
</feature>
<gene>
    <name evidence="4" type="ORF">GCM10007096_09700</name>
</gene>
<dbReference type="InterPro" id="IPR029050">
    <property type="entry name" value="Immunoprotect_excell_Ig-like"/>
</dbReference>
<keyword evidence="1 3" id="KW-0732">Signal</keyword>
<dbReference type="PROSITE" id="PS51257">
    <property type="entry name" value="PROKAR_LIPOPROTEIN"/>
    <property type="match status" value="1"/>
</dbReference>
<evidence type="ECO:0000256" key="3">
    <source>
        <dbReference type="SAM" id="SignalP"/>
    </source>
</evidence>
<dbReference type="AlphaFoldDB" id="A0A8J2ZUF8"/>
<accession>A0A8J2ZUF8</accession>
<evidence type="ECO:0008006" key="6">
    <source>
        <dbReference type="Google" id="ProtNLM"/>
    </source>
</evidence>
<feature type="compositionally biased region" description="Polar residues" evidence="2">
    <location>
        <begin position="32"/>
        <end position="56"/>
    </location>
</feature>
<evidence type="ECO:0000313" key="5">
    <source>
        <dbReference type="Proteomes" id="UP000656813"/>
    </source>
</evidence>
<feature type="chain" id="PRO_5035188430" description="DUF4352 domain-containing protein" evidence="3">
    <location>
        <begin position="22"/>
        <end position="223"/>
    </location>
</feature>
<dbReference type="EMBL" id="BMFV01000005">
    <property type="protein sequence ID" value="GGH77587.1"/>
    <property type="molecule type" value="Genomic_DNA"/>
</dbReference>
<protein>
    <recommendedName>
        <fullName evidence="6">DUF4352 domain-containing protein</fullName>
    </recommendedName>
</protein>
<evidence type="ECO:0000256" key="1">
    <source>
        <dbReference type="ARBA" id="ARBA00022729"/>
    </source>
</evidence>